<keyword evidence="2" id="KW-1185">Reference proteome</keyword>
<organism evidence="1 2">
    <name type="scientific">Zemynaea arenosa</name>
    <dbReference type="NCBI Taxonomy" id="2561931"/>
    <lineage>
        <taxon>Bacteria</taxon>
        <taxon>Pseudomonadati</taxon>
        <taxon>Pseudomonadota</taxon>
        <taxon>Betaproteobacteria</taxon>
        <taxon>Burkholderiales</taxon>
        <taxon>Oxalobacteraceae</taxon>
        <taxon>Telluria group</taxon>
        <taxon>Zemynaea</taxon>
    </lineage>
</organism>
<dbReference type="AlphaFoldDB" id="A0A4Y9RXS8"/>
<protein>
    <recommendedName>
        <fullName evidence="3">Type IV secretion protein Rhs</fullName>
    </recommendedName>
</protein>
<sequence>MPGHVSTTACDALWELIFKYKATFGDRFDQIPIGIGPDHQFYTGARIKNAKNGCEAHHLLGESSMCTCYACDEQLRFTNLAGIPLSNTHYRLHLADGSIHEGITDAEGRTLRVGTQEETEIQQVELIQPEELMCCARSREPRRVIRFLDEVRTTRSQYGTSVWELPLEPRARYLTPGEIKMASSIFKFSIDYSLVRVHDEEYLWFGMQPDNAAITPDGQIYVGQDSYRPDYSTCPEYYLRRLFMHEMMHVWQYQMGYWVKLRGAVRIGLDYSYELGTHRDLSEYNMEAQGDILADYFALMNLGSDYIAELRYRGHADKSLYLCVVGPFLDDPCNSKFLASLI</sequence>
<dbReference type="OrthoDB" id="8686772at2"/>
<dbReference type="EMBL" id="SPVF01000245">
    <property type="protein sequence ID" value="TFW13864.1"/>
    <property type="molecule type" value="Genomic_DNA"/>
</dbReference>
<reference evidence="1 2" key="1">
    <citation type="submission" date="2019-03" db="EMBL/GenBank/DDBJ databases">
        <title>Draft Genome Sequence of Massilia arenosa sp. nov., a Novel Massilia Species Isolated from a Sandy-loam Maize Soil.</title>
        <authorList>
            <person name="Raths R."/>
            <person name="Peta V."/>
            <person name="Bucking H."/>
        </authorList>
    </citation>
    <scope>NUCLEOTIDE SEQUENCE [LARGE SCALE GENOMIC DNA]</scope>
    <source>
        <strain evidence="1 2">MC02</strain>
    </source>
</reference>
<comment type="caution">
    <text evidence="1">The sequence shown here is derived from an EMBL/GenBank/DDBJ whole genome shotgun (WGS) entry which is preliminary data.</text>
</comment>
<gene>
    <name evidence="1" type="ORF">E4L96_19015</name>
</gene>
<dbReference type="Proteomes" id="UP000298438">
    <property type="component" value="Unassembled WGS sequence"/>
</dbReference>
<dbReference type="RefSeq" id="WP_135208791.1">
    <property type="nucleotide sequence ID" value="NZ_SPVF01000245.1"/>
</dbReference>
<evidence type="ECO:0000313" key="2">
    <source>
        <dbReference type="Proteomes" id="UP000298438"/>
    </source>
</evidence>
<accession>A0A4Y9RXS8</accession>
<evidence type="ECO:0000313" key="1">
    <source>
        <dbReference type="EMBL" id="TFW13864.1"/>
    </source>
</evidence>
<evidence type="ECO:0008006" key="3">
    <source>
        <dbReference type="Google" id="ProtNLM"/>
    </source>
</evidence>
<proteinExistence type="predicted"/>
<name>A0A4Y9RXS8_9BURK</name>